<dbReference type="PANTHER" id="PTHR11908">
    <property type="entry name" value="XANTHINE DEHYDROGENASE"/>
    <property type="match status" value="1"/>
</dbReference>
<dbReference type="InterPro" id="IPR000674">
    <property type="entry name" value="Ald_Oxase/Xan_DH_a/b"/>
</dbReference>
<dbReference type="SUPFAM" id="SSF56003">
    <property type="entry name" value="Molybdenum cofactor-binding domain"/>
    <property type="match status" value="1"/>
</dbReference>
<proteinExistence type="predicted"/>
<evidence type="ECO:0000256" key="1">
    <source>
        <dbReference type="SAM" id="MobiDB-lite"/>
    </source>
</evidence>
<dbReference type="InterPro" id="IPR037165">
    <property type="entry name" value="AldOxase/xan_DH_Mopterin-bd_sf"/>
</dbReference>
<dbReference type="InterPro" id="IPR046867">
    <property type="entry name" value="AldOxase/xan_DH_MoCoBD2"/>
</dbReference>
<protein>
    <submittedName>
        <fullName evidence="3">Molybdopterin-dependent oxidoreductase</fullName>
    </submittedName>
</protein>
<dbReference type="Pfam" id="PF01315">
    <property type="entry name" value="Ald_Xan_dh_C"/>
    <property type="match status" value="1"/>
</dbReference>
<dbReference type="GO" id="GO:0005506">
    <property type="term" value="F:iron ion binding"/>
    <property type="evidence" value="ECO:0007669"/>
    <property type="project" value="InterPro"/>
</dbReference>
<accession>A0A7L9WPE2</accession>
<evidence type="ECO:0000313" key="4">
    <source>
        <dbReference type="Proteomes" id="UP000594118"/>
    </source>
</evidence>
<dbReference type="InterPro" id="IPR008274">
    <property type="entry name" value="AldOxase/xan_DH_MoCoBD1"/>
</dbReference>
<dbReference type="EMBL" id="CP045201">
    <property type="protein sequence ID" value="QOL81378.1"/>
    <property type="molecule type" value="Genomic_DNA"/>
</dbReference>
<dbReference type="Pfam" id="PF20256">
    <property type="entry name" value="MoCoBD_2"/>
    <property type="match status" value="1"/>
</dbReference>
<name>A0A7L9WPE2_9RHOB</name>
<feature type="compositionally biased region" description="Basic and acidic residues" evidence="1">
    <location>
        <begin position="1"/>
        <end position="14"/>
    </location>
</feature>
<dbReference type="InterPro" id="IPR036856">
    <property type="entry name" value="Ald_Oxase/Xan_DH_a/b_sf"/>
</dbReference>
<gene>
    <name evidence="3" type="ORF">F3W81_11465</name>
</gene>
<evidence type="ECO:0000313" key="3">
    <source>
        <dbReference type="EMBL" id="QOL81378.1"/>
    </source>
</evidence>
<dbReference type="AlphaFoldDB" id="A0A7L9WPE2"/>
<dbReference type="GO" id="GO:0016491">
    <property type="term" value="F:oxidoreductase activity"/>
    <property type="evidence" value="ECO:0007669"/>
    <property type="project" value="InterPro"/>
</dbReference>
<organism evidence="3 4">
    <name type="scientific">Pseudooceanicola spongiae</name>
    <dbReference type="NCBI Taxonomy" id="2613965"/>
    <lineage>
        <taxon>Bacteria</taxon>
        <taxon>Pseudomonadati</taxon>
        <taxon>Pseudomonadota</taxon>
        <taxon>Alphaproteobacteria</taxon>
        <taxon>Rhodobacterales</taxon>
        <taxon>Paracoccaceae</taxon>
        <taxon>Pseudooceanicola</taxon>
    </lineage>
</organism>
<dbReference type="Proteomes" id="UP000594118">
    <property type="component" value="Chromosome"/>
</dbReference>
<dbReference type="RefSeq" id="WP_193079296.1">
    <property type="nucleotide sequence ID" value="NZ_CP045201.1"/>
</dbReference>
<feature type="domain" description="Aldehyde oxidase/xanthine dehydrogenase a/b hammerhead" evidence="2">
    <location>
        <begin position="42"/>
        <end position="153"/>
    </location>
</feature>
<dbReference type="PANTHER" id="PTHR11908:SF153">
    <property type="entry name" value="DEHYDROGENASE"/>
    <property type="match status" value="1"/>
</dbReference>
<dbReference type="KEGG" id="pshq:F3W81_11465"/>
<reference evidence="3 4" key="1">
    <citation type="submission" date="2019-10" db="EMBL/GenBank/DDBJ databases">
        <title>Pseudopuniceibacterium sp. HQ09 islated from Antarctica.</title>
        <authorList>
            <person name="Liao L."/>
            <person name="Su S."/>
            <person name="Chen B."/>
            <person name="Yu Y."/>
        </authorList>
    </citation>
    <scope>NUCLEOTIDE SEQUENCE [LARGE SCALE GENOMIC DNA]</scope>
    <source>
        <strain evidence="3 4">HQ09</strain>
    </source>
</reference>
<sequence length="764" mass="80002">MPDDFRKITPDADHGFSIAAPPRRFGTGGQSAARRDGLAKVTGAARYTADVSPAKALHGVIVSARIARGRVAAMNVAAAMAHPGVVEVMTPQNRPPLAQHPDEKRHPFNFRHEALQDDRVRYAGQAIAMVLGDSLEAATEGARLLAPVYEAEVPRIGFDAAEPWTPQMVGFFAPATHEIGNIAKGLADADVVSEITMDTPAQFHNAMEPHAIVAEWVQEDGRARLLLDTPNQGPVMTAGLLAGYLGIAAEDVVLRTPFIGGGFGSKLMIYGAMVLTALAARAQGRAVKTVLTRAQMYGPVGHRAGTRQKLTLGVARDGRLTALSHDVQALTSSFEDFVEPAGRASQHLYAAPNLAMSHIGLRGDIGTPLAMRAPGEASGSAALEVAMDVAADAVGLDPLEFRLRNYAEVDPSTGQAFSSKALRECYAQGAAAFGWAGRPLAARSMRDRRGRLLGWGMGTAQYLCTMYRGEARVILRGDGSAVAEVAGVDMGQGAWTILAQTAAEGLGISPEKVLLRSGSSVLPDGSVAGGSGHTATAGTALSEAGKDVVKQLTALALNDPKSPLFGAGNSGVLAVEGRLLRADNPAVGEAYVDIMARAGLRDLTGTGVGERAAENAEKYAMFSHGAVFAEVAIDPDLGQILVTRMVGAFAAGRILNPRMVQSQLEGGMIWGLSFALHEEAVFDPTSGKVLNDDLAGYHIPVHADIPAIQTMTVEEIDPFVNALGVKGVGEVGITGSVGAIANAIRHATGYTPTKFPIRIEDLPL</sequence>
<keyword evidence="4" id="KW-1185">Reference proteome</keyword>
<dbReference type="InterPro" id="IPR016208">
    <property type="entry name" value="Ald_Oxase/xanthine_DH-like"/>
</dbReference>
<dbReference type="Pfam" id="PF02738">
    <property type="entry name" value="MoCoBD_1"/>
    <property type="match status" value="1"/>
</dbReference>
<dbReference type="Gene3D" id="3.30.365.10">
    <property type="entry name" value="Aldehyde oxidase/xanthine dehydrogenase, molybdopterin binding domain"/>
    <property type="match status" value="4"/>
</dbReference>
<evidence type="ECO:0000259" key="2">
    <source>
        <dbReference type="SMART" id="SM01008"/>
    </source>
</evidence>
<dbReference type="SMART" id="SM01008">
    <property type="entry name" value="Ald_Xan_dh_C"/>
    <property type="match status" value="1"/>
</dbReference>
<dbReference type="SUPFAM" id="SSF54665">
    <property type="entry name" value="CO dehydrogenase molybdoprotein N-domain-like"/>
    <property type="match status" value="1"/>
</dbReference>
<feature type="region of interest" description="Disordered" evidence="1">
    <location>
        <begin position="1"/>
        <end position="32"/>
    </location>
</feature>
<dbReference type="Gene3D" id="3.90.1170.50">
    <property type="entry name" value="Aldehyde oxidase/xanthine dehydrogenase, a/b hammerhead"/>
    <property type="match status" value="1"/>
</dbReference>